<gene>
    <name evidence="7" type="ORF">X975_24039</name>
</gene>
<dbReference type="GO" id="GO:0098830">
    <property type="term" value="C:presynaptic endosome"/>
    <property type="evidence" value="ECO:0007669"/>
    <property type="project" value="TreeGrafter"/>
</dbReference>
<dbReference type="EMBL" id="KK121551">
    <property type="protein sequence ID" value="KFM80706.1"/>
    <property type="molecule type" value="Genomic_DNA"/>
</dbReference>
<reference evidence="7 8" key="1">
    <citation type="submission" date="2013-11" db="EMBL/GenBank/DDBJ databases">
        <title>Genome sequencing of Stegodyphus mimosarum.</title>
        <authorList>
            <person name="Bechsgaard J."/>
        </authorList>
    </citation>
    <scope>NUCLEOTIDE SEQUENCE [LARGE SCALE GENOMIC DNA]</scope>
</reference>
<dbReference type="GO" id="GO:1904115">
    <property type="term" value="C:axon cytoplasm"/>
    <property type="evidence" value="ECO:0007669"/>
    <property type="project" value="GOC"/>
</dbReference>
<name>A0A087UTL7_STEMI</name>
<evidence type="ECO:0000256" key="2">
    <source>
        <dbReference type="ARBA" id="ARBA00006613"/>
    </source>
</evidence>
<dbReference type="GO" id="GO:0006896">
    <property type="term" value="P:Golgi to vacuole transport"/>
    <property type="evidence" value="ECO:0007669"/>
    <property type="project" value="TreeGrafter"/>
</dbReference>
<keyword evidence="6" id="KW-0472">Membrane</keyword>
<dbReference type="GO" id="GO:0048490">
    <property type="term" value="P:anterograde synaptic vesicle transport"/>
    <property type="evidence" value="ECO:0007669"/>
    <property type="project" value="TreeGrafter"/>
</dbReference>
<dbReference type="InterPro" id="IPR011989">
    <property type="entry name" value="ARM-like"/>
</dbReference>
<organism evidence="7 8">
    <name type="scientific">Stegodyphus mimosarum</name>
    <name type="common">African social velvet spider</name>
    <dbReference type="NCBI Taxonomy" id="407821"/>
    <lineage>
        <taxon>Eukaryota</taxon>
        <taxon>Metazoa</taxon>
        <taxon>Ecdysozoa</taxon>
        <taxon>Arthropoda</taxon>
        <taxon>Chelicerata</taxon>
        <taxon>Arachnida</taxon>
        <taxon>Araneae</taxon>
        <taxon>Araneomorphae</taxon>
        <taxon>Entelegynae</taxon>
        <taxon>Eresoidea</taxon>
        <taxon>Eresidae</taxon>
        <taxon>Stegodyphus</taxon>
    </lineage>
</organism>
<dbReference type="InterPro" id="IPR017105">
    <property type="entry name" value="AP3_complex_dsu"/>
</dbReference>
<dbReference type="GO" id="GO:0048499">
    <property type="term" value="P:synaptic vesicle membrane organization"/>
    <property type="evidence" value="ECO:0007669"/>
    <property type="project" value="TreeGrafter"/>
</dbReference>
<dbReference type="OrthoDB" id="10264595at2759"/>
<dbReference type="GO" id="GO:0098943">
    <property type="term" value="P:neurotransmitter receptor transport, postsynaptic endosome to lysosome"/>
    <property type="evidence" value="ECO:0007669"/>
    <property type="project" value="TreeGrafter"/>
</dbReference>
<dbReference type="GO" id="GO:0016182">
    <property type="term" value="P:synaptic vesicle budding from endosome"/>
    <property type="evidence" value="ECO:0007669"/>
    <property type="project" value="TreeGrafter"/>
</dbReference>
<accession>A0A087UTL7</accession>
<dbReference type="PANTHER" id="PTHR22781">
    <property type="entry name" value="DELTA ADAPTIN-RELATED"/>
    <property type="match status" value="1"/>
</dbReference>
<evidence type="ECO:0000256" key="5">
    <source>
        <dbReference type="ARBA" id="ARBA00022927"/>
    </source>
</evidence>
<keyword evidence="8" id="KW-1185">Reference proteome</keyword>
<dbReference type="GO" id="GO:0043195">
    <property type="term" value="C:terminal bouton"/>
    <property type="evidence" value="ECO:0007669"/>
    <property type="project" value="TreeGrafter"/>
</dbReference>
<keyword evidence="5" id="KW-0653">Protein transport</keyword>
<dbReference type="GO" id="GO:0030123">
    <property type="term" value="C:AP-3 adaptor complex"/>
    <property type="evidence" value="ECO:0007669"/>
    <property type="project" value="InterPro"/>
</dbReference>
<dbReference type="GO" id="GO:0010008">
    <property type="term" value="C:endosome membrane"/>
    <property type="evidence" value="ECO:0007669"/>
    <property type="project" value="TreeGrafter"/>
</dbReference>
<dbReference type="PANTHER" id="PTHR22781:SF12">
    <property type="entry name" value="AP-3 COMPLEX SUBUNIT DELTA-1"/>
    <property type="match status" value="1"/>
</dbReference>
<evidence type="ECO:0000256" key="4">
    <source>
        <dbReference type="ARBA" id="ARBA00022737"/>
    </source>
</evidence>
<keyword evidence="3" id="KW-0813">Transport</keyword>
<evidence type="ECO:0000256" key="6">
    <source>
        <dbReference type="ARBA" id="ARBA00023136"/>
    </source>
</evidence>
<dbReference type="STRING" id="407821.A0A087UTL7"/>
<evidence type="ECO:0000256" key="3">
    <source>
        <dbReference type="ARBA" id="ARBA00022448"/>
    </source>
</evidence>
<dbReference type="AlphaFoldDB" id="A0A087UTL7"/>
<dbReference type="Gene3D" id="1.25.10.10">
    <property type="entry name" value="Leucine-rich Repeat Variant"/>
    <property type="match status" value="1"/>
</dbReference>
<evidence type="ECO:0000256" key="1">
    <source>
        <dbReference type="ARBA" id="ARBA00004308"/>
    </source>
</evidence>
<feature type="non-terminal residue" evidence="7">
    <location>
        <position position="46"/>
    </location>
</feature>
<evidence type="ECO:0000313" key="8">
    <source>
        <dbReference type="Proteomes" id="UP000054359"/>
    </source>
</evidence>
<dbReference type="Proteomes" id="UP000054359">
    <property type="component" value="Unassembled WGS sequence"/>
</dbReference>
<comment type="subcellular location">
    <subcellularLocation>
        <location evidence="1">Endomembrane system</location>
    </subcellularLocation>
</comment>
<sequence length="46" mass="5062">MSLLYECINTVIAVLISISSGMPNHSASIQLCVQKLRILIEDSDQN</sequence>
<protein>
    <submittedName>
        <fullName evidence="7">AP-3 complex subunit delta</fullName>
    </submittedName>
</protein>
<evidence type="ECO:0000313" key="7">
    <source>
        <dbReference type="EMBL" id="KFM80706.1"/>
    </source>
</evidence>
<proteinExistence type="inferred from homology"/>
<keyword evidence="4" id="KW-0677">Repeat</keyword>
<comment type="similarity">
    <text evidence="2">Belongs to the adaptor complexes large subunit family.</text>
</comment>
<dbReference type="GO" id="GO:0006623">
    <property type="term" value="P:protein targeting to vacuole"/>
    <property type="evidence" value="ECO:0007669"/>
    <property type="project" value="TreeGrafter"/>
</dbReference>